<keyword evidence="1" id="KW-0175">Coiled coil</keyword>
<dbReference type="EMBL" id="SACJ01000002">
    <property type="protein sequence ID" value="RVT78479.1"/>
    <property type="molecule type" value="Genomic_DNA"/>
</dbReference>
<organism evidence="2 3">
    <name type="scientific">Flavobacterium sufflavum</name>
    <dbReference type="NCBI Taxonomy" id="1921138"/>
    <lineage>
        <taxon>Bacteria</taxon>
        <taxon>Pseudomonadati</taxon>
        <taxon>Bacteroidota</taxon>
        <taxon>Flavobacteriia</taxon>
        <taxon>Flavobacteriales</taxon>
        <taxon>Flavobacteriaceae</taxon>
        <taxon>Flavobacterium</taxon>
    </lineage>
</organism>
<protein>
    <submittedName>
        <fullName evidence="2">Uncharacterized protein</fullName>
    </submittedName>
</protein>
<dbReference type="AlphaFoldDB" id="A0A437L0C7"/>
<evidence type="ECO:0000313" key="2">
    <source>
        <dbReference type="EMBL" id="RVT78479.1"/>
    </source>
</evidence>
<dbReference type="Proteomes" id="UP000285211">
    <property type="component" value="Unassembled WGS sequence"/>
</dbReference>
<reference evidence="2 3" key="1">
    <citation type="submission" date="2019-01" db="EMBL/GenBank/DDBJ databases">
        <authorList>
            <person name="Chen W.-M."/>
        </authorList>
    </citation>
    <scope>NUCLEOTIDE SEQUENCE [LARGE SCALE GENOMIC DNA]</scope>
    <source>
        <strain evidence="2 3">BBQ-12</strain>
    </source>
</reference>
<proteinExistence type="predicted"/>
<feature type="coiled-coil region" evidence="1">
    <location>
        <begin position="94"/>
        <end position="126"/>
    </location>
</feature>
<evidence type="ECO:0000256" key="1">
    <source>
        <dbReference type="SAM" id="Coils"/>
    </source>
</evidence>
<sequence length="305" mass="35484">MSISKANQIQVHYYFSDTSHGFEALVRNECEKELLNLYYEIAKSLDLKILVQSEPPKEGGFIEIWKFLGDNGSQISLIVSVITLLISRIPVENKKLTQLQIENLELDNELKKAELKELHLKSLQEEDLNEELIKKVVEYLAVNYKITWRRSNFYKKVSSYKRINKISTQRLYNDSPIGTDREVQRGQFYNFTLLTDDLPETEPNEVKIDLISPVLKPGKFYWKGFLNKDIINFEMLDNTFKTMIQNGEIPLNNKVVINTLLVQNRKIDEDGHVKVTKYTVKLVIDYDIKGLTIITPEGQKYLDSK</sequence>
<keyword evidence="3" id="KW-1185">Reference proteome</keyword>
<evidence type="ECO:0000313" key="3">
    <source>
        <dbReference type="Proteomes" id="UP000285211"/>
    </source>
</evidence>
<dbReference type="RefSeq" id="WP_128193681.1">
    <property type="nucleotide sequence ID" value="NZ_SACJ01000002.1"/>
</dbReference>
<name>A0A437L0C7_9FLAO</name>
<gene>
    <name evidence="2" type="ORF">EOD40_04380</name>
</gene>
<dbReference type="OrthoDB" id="1091280at2"/>
<accession>A0A437L0C7</accession>
<comment type="caution">
    <text evidence="2">The sequence shown here is derived from an EMBL/GenBank/DDBJ whole genome shotgun (WGS) entry which is preliminary data.</text>
</comment>